<sequence>MYKDRQEWSDVIPLKQNDGHHPIVSISYLPQYEDTFNYFRAIMAMEEISERALQLTNDCVRFNATNYTVWHYRRVLLERLEKNLIDELNYIHGIIMKNPKNYQVWEHEKFLLRKIREKIEHNEFDGKLTVEDVGEKFKQFIHKILHNNDSKNYHAWQQRQWFIRDWQQFDGELEFTDQMIDHDIRNNSAWNHRFFVIKYTTGFSSNVIERECRYTMEKNHLAPNNESSWNYLLGIMKQSDWKIDSFEWIWNECQTLYNDDNNNNNNNDDGDETVNDSKTKQRSPHLVYFMFRYISMKLESLIENDSDGDTTMKSMYSEAEKYCKELAESIDTIRKHYWNYQLQQLQKFYGS</sequence>
<evidence type="ECO:0000256" key="11">
    <source>
        <dbReference type="ARBA" id="ARBA00042436"/>
    </source>
</evidence>
<evidence type="ECO:0000256" key="9">
    <source>
        <dbReference type="ARBA" id="ARBA00040965"/>
    </source>
</evidence>
<gene>
    <name evidence="15" type="ORF">HUG17_9671</name>
</gene>
<accession>A0A9D4P4L3</accession>
<dbReference type="GO" id="GO:0004662">
    <property type="term" value="F:CAAX-protein geranylgeranyltransferase activity"/>
    <property type="evidence" value="ECO:0007669"/>
    <property type="project" value="UniProtKB-EC"/>
</dbReference>
<keyword evidence="5" id="KW-0637">Prenyltransferase</keyword>
<keyword evidence="6" id="KW-0808">Transferase</keyword>
<protein>
    <recommendedName>
        <fullName evidence="9">Protein farnesyltransferase/geranylgeranyltransferase type-1 subunit alpha</fullName>
        <ecNumber evidence="4">2.5.1.58</ecNumber>
        <ecNumber evidence="3">2.5.1.59</ecNumber>
    </recommendedName>
    <alternativeName>
        <fullName evidence="12">CAAX farnesyltransferase subunit alpha</fullName>
    </alternativeName>
    <alternativeName>
        <fullName evidence="11">FTase-alpha</fullName>
    </alternativeName>
    <alternativeName>
        <fullName evidence="10">Ras proteins prenyltransferase subunit alpha</fullName>
    </alternativeName>
    <alternativeName>
        <fullName evidence="13">Type I protein geranyl-geranyltransferase subunit alpha</fullName>
    </alternativeName>
</protein>
<comment type="caution">
    <text evidence="15">The sequence shown here is derived from an EMBL/GenBank/DDBJ whole genome shotgun (WGS) entry which is preliminary data.</text>
</comment>
<evidence type="ECO:0000256" key="7">
    <source>
        <dbReference type="ARBA" id="ARBA00022737"/>
    </source>
</evidence>
<keyword evidence="7" id="KW-0677">Repeat</keyword>
<dbReference type="EC" id="2.5.1.58" evidence="4"/>
<dbReference type="Pfam" id="PF01239">
    <property type="entry name" value="PPTA"/>
    <property type="match status" value="3"/>
</dbReference>
<dbReference type="Gene3D" id="1.25.40.120">
    <property type="entry name" value="Protein prenylyltransferase"/>
    <property type="match status" value="1"/>
</dbReference>
<evidence type="ECO:0000256" key="10">
    <source>
        <dbReference type="ARBA" id="ARBA00041392"/>
    </source>
</evidence>
<comment type="similarity">
    <text evidence="2">Belongs to the protein prenyltransferase subunit alpha family.</text>
</comment>
<evidence type="ECO:0000256" key="8">
    <source>
        <dbReference type="ARBA" id="ARBA00022842"/>
    </source>
</evidence>
<evidence type="ECO:0000256" key="12">
    <source>
        <dbReference type="ARBA" id="ARBA00043086"/>
    </source>
</evidence>
<name>A0A9D4P4L3_DERFA</name>
<dbReference type="InterPro" id="IPR002088">
    <property type="entry name" value="Prenyl_trans_a"/>
</dbReference>
<dbReference type="PANTHER" id="PTHR11129">
    <property type="entry name" value="PROTEIN FARNESYLTRANSFERASE ALPHA SUBUNIT/RAB GERANYLGERANYL TRANSFERASE ALPHA SUBUNIT"/>
    <property type="match status" value="1"/>
</dbReference>
<evidence type="ECO:0000256" key="13">
    <source>
        <dbReference type="ARBA" id="ARBA00043219"/>
    </source>
</evidence>
<dbReference type="GO" id="GO:0005953">
    <property type="term" value="C:CAAX-protein geranylgeranyltransferase complex"/>
    <property type="evidence" value="ECO:0007669"/>
    <property type="project" value="TreeGrafter"/>
</dbReference>
<evidence type="ECO:0000256" key="6">
    <source>
        <dbReference type="ARBA" id="ARBA00022679"/>
    </source>
</evidence>
<dbReference type="SUPFAM" id="SSF48439">
    <property type="entry name" value="Protein prenylyltransferase"/>
    <property type="match status" value="1"/>
</dbReference>
<dbReference type="PANTHER" id="PTHR11129:SF1">
    <property type="entry name" value="PROTEIN FARNESYLTRANSFERASE_GERANYLGERANYLTRANSFERASE TYPE-1 SUBUNIT ALPHA"/>
    <property type="match status" value="1"/>
</dbReference>
<feature type="region of interest" description="Disordered" evidence="14">
    <location>
        <begin position="259"/>
        <end position="280"/>
    </location>
</feature>
<evidence type="ECO:0000256" key="3">
    <source>
        <dbReference type="ARBA" id="ARBA00012700"/>
    </source>
</evidence>
<proteinExistence type="inferred from homology"/>
<evidence type="ECO:0000313" key="15">
    <source>
        <dbReference type="EMBL" id="KAH7642980.1"/>
    </source>
</evidence>
<evidence type="ECO:0000256" key="5">
    <source>
        <dbReference type="ARBA" id="ARBA00022602"/>
    </source>
</evidence>
<comment type="cofactor">
    <cofactor evidence="1">
        <name>Mg(2+)</name>
        <dbReference type="ChEBI" id="CHEBI:18420"/>
    </cofactor>
</comment>
<dbReference type="AlphaFoldDB" id="A0A9D4P4L3"/>
<evidence type="ECO:0000256" key="4">
    <source>
        <dbReference type="ARBA" id="ARBA00012702"/>
    </source>
</evidence>
<keyword evidence="8" id="KW-0460">Magnesium</keyword>
<organism evidence="15">
    <name type="scientific">Dermatophagoides farinae</name>
    <name type="common">American house dust mite</name>
    <dbReference type="NCBI Taxonomy" id="6954"/>
    <lineage>
        <taxon>Eukaryota</taxon>
        <taxon>Metazoa</taxon>
        <taxon>Ecdysozoa</taxon>
        <taxon>Arthropoda</taxon>
        <taxon>Chelicerata</taxon>
        <taxon>Arachnida</taxon>
        <taxon>Acari</taxon>
        <taxon>Acariformes</taxon>
        <taxon>Sarcoptiformes</taxon>
        <taxon>Astigmata</taxon>
        <taxon>Psoroptidia</taxon>
        <taxon>Analgoidea</taxon>
        <taxon>Pyroglyphidae</taxon>
        <taxon>Dermatophagoidinae</taxon>
        <taxon>Dermatophagoides</taxon>
    </lineage>
</organism>
<evidence type="ECO:0000256" key="1">
    <source>
        <dbReference type="ARBA" id="ARBA00001946"/>
    </source>
</evidence>
<evidence type="ECO:0000256" key="14">
    <source>
        <dbReference type="SAM" id="MobiDB-lite"/>
    </source>
</evidence>
<reference evidence="15" key="1">
    <citation type="submission" date="2020-06" db="EMBL/GenBank/DDBJ databases">
        <authorList>
            <person name="Ji K."/>
            <person name="Li J."/>
        </authorList>
    </citation>
    <scope>NUCLEOTIDE SEQUENCE</scope>
    <source>
        <strain evidence="15">JKM2019</strain>
        <tissue evidence="15">Whole body</tissue>
    </source>
</reference>
<dbReference type="EMBL" id="SDOV01000003">
    <property type="protein sequence ID" value="KAH7642980.1"/>
    <property type="molecule type" value="Genomic_DNA"/>
</dbReference>
<dbReference type="PROSITE" id="PS51147">
    <property type="entry name" value="PFTA"/>
    <property type="match status" value="4"/>
</dbReference>
<evidence type="ECO:0000256" key="2">
    <source>
        <dbReference type="ARBA" id="ARBA00006734"/>
    </source>
</evidence>
<dbReference type="GO" id="GO:0004660">
    <property type="term" value="F:protein farnesyltransferase activity"/>
    <property type="evidence" value="ECO:0007669"/>
    <property type="project" value="UniProtKB-EC"/>
</dbReference>
<reference evidence="15" key="2">
    <citation type="journal article" date="2021" name="World Allergy Organ. J.">
        <title>Chromosome-level assembly of Dermatophagoides farinae genome and transcriptome reveals two novel allergens Der f 37 and Der f 39.</title>
        <authorList>
            <person name="Chen J."/>
            <person name="Cai Z."/>
            <person name="Fan D."/>
            <person name="Hu J."/>
            <person name="Hou Y."/>
            <person name="He Y."/>
            <person name="Zhang Z."/>
            <person name="Zhao Z."/>
            <person name="Gao P."/>
            <person name="Hu W."/>
            <person name="Sun J."/>
            <person name="Li J."/>
            <person name="Ji K."/>
        </authorList>
    </citation>
    <scope>NUCLEOTIDE SEQUENCE</scope>
    <source>
        <strain evidence="15">JKM2019</strain>
    </source>
</reference>
<dbReference type="Proteomes" id="UP000828236">
    <property type="component" value="Unassembled WGS sequence"/>
</dbReference>
<dbReference type="GO" id="GO:0005965">
    <property type="term" value="C:protein farnesyltransferase complex"/>
    <property type="evidence" value="ECO:0007669"/>
    <property type="project" value="TreeGrafter"/>
</dbReference>
<dbReference type="EC" id="2.5.1.59" evidence="3"/>